<dbReference type="PANTHER" id="PTHR34768:SF2">
    <property type="entry name" value="COILED-COIL DOMAIN CONTAINING 89"/>
    <property type="match status" value="1"/>
</dbReference>
<sequence length="232" mass="27481">MENKNLVEGKSVEELETLHLALENLWVFSGEDAADIEVLRSRIDEQSTLISILKQRSDELLLRCQALQKINSELDDKISDSHKELEEQRKKYETLEKRFMVLAANNQAIIVFKDEYKSQNEDLRQRNQQLQSENELLFSKKLQDKELTVQRLTEEISQLKEKDAQKEYDYRFKRESQMVNADARVKSLQSDLEESTLKYKKLKKDFDAFKEHSTNLLIQERELNKKLRHMTG</sequence>
<dbReference type="InterPro" id="IPR043450">
    <property type="entry name" value="CCDC89-like"/>
</dbReference>
<dbReference type="EMBL" id="JBBPFD010000002">
    <property type="protein sequence ID" value="KAK7939542.1"/>
    <property type="molecule type" value="Genomic_DNA"/>
</dbReference>
<proteinExistence type="predicted"/>
<dbReference type="PANTHER" id="PTHR34768">
    <property type="entry name" value="COILED-COIL DOMAIN-CONTAINING PROTEIN 89"/>
    <property type="match status" value="1"/>
</dbReference>
<protein>
    <recommendedName>
        <fullName evidence="5">Coiled-coil domain-containing protein 89</fullName>
    </recommendedName>
</protein>
<gene>
    <name evidence="3" type="ORF">WMY93_002868</name>
</gene>
<reference evidence="4" key="1">
    <citation type="submission" date="2024-04" db="EMBL/GenBank/DDBJ databases">
        <title>Salinicola lusitanus LLJ914,a marine bacterium isolated from the Okinawa Trough.</title>
        <authorList>
            <person name="Li J."/>
        </authorList>
    </citation>
    <scope>NUCLEOTIDE SEQUENCE [LARGE SCALE GENOMIC DNA]</scope>
</reference>
<evidence type="ECO:0000313" key="4">
    <source>
        <dbReference type="Proteomes" id="UP001460270"/>
    </source>
</evidence>
<name>A0AAW0PYC2_9GOBI</name>
<keyword evidence="4" id="KW-1185">Reference proteome</keyword>
<evidence type="ECO:0000256" key="1">
    <source>
        <dbReference type="ARBA" id="ARBA00023054"/>
    </source>
</evidence>
<evidence type="ECO:0000256" key="2">
    <source>
        <dbReference type="SAM" id="Coils"/>
    </source>
</evidence>
<dbReference type="AlphaFoldDB" id="A0AAW0PYC2"/>
<evidence type="ECO:0000313" key="3">
    <source>
        <dbReference type="EMBL" id="KAK7939542.1"/>
    </source>
</evidence>
<organism evidence="3 4">
    <name type="scientific">Mugilogobius chulae</name>
    <name type="common">yellowstripe goby</name>
    <dbReference type="NCBI Taxonomy" id="88201"/>
    <lineage>
        <taxon>Eukaryota</taxon>
        <taxon>Metazoa</taxon>
        <taxon>Chordata</taxon>
        <taxon>Craniata</taxon>
        <taxon>Vertebrata</taxon>
        <taxon>Euteleostomi</taxon>
        <taxon>Actinopterygii</taxon>
        <taxon>Neopterygii</taxon>
        <taxon>Teleostei</taxon>
        <taxon>Neoteleostei</taxon>
        <taxon>Acanthomorphata</taxon>
        <taxon>Gobiaria</taxon>
        <taxon>Gobiiformes</taxon>
        <taxon>Gobioidei</taxon>
        <taxon>Gobiidae</taxon>
        <taxon>Gobionellinae</taxon>
        <taxon>Mugilogobius</taxon>
    </lineage>
</organism>
<feature type="coiled-coil region" evidence="2">
    <location>
        <begin position="71"/>
        <end position="205"/>
    </location>
</feature>
<accession>A0AAW0PYC2</accession>
<evidence type="ECO:0008006" key="5">
    <source>
        <dbReference type="Google" id="ProtNLM"/>
    </source>
</evidence>
<dbReference type="Proteomes" id="UP001460270">
    <property type="component" value="Unassembled WGS sequence"/>
</dbReference>
<comment type="caution">
    <text evidence="3">The sequence shown here is derived from an EMBL/GenBank/DDBJ whole genome shotgun (WGS) entry which is preliminary data.</text>
</comment>
<keyword evidence="1 2" id="KW-0175">Coiled coil</keyword>